<accession>A0A1H2DDF6</accession>
<keyword evidence="3" id="KW-0479">Metal-binding</keyword>
<dbReference type="RefSeq" id="WP_197686052.1">
    <property type="nucleotide sequence ID" value="NZ_BOMJ01000109.1"/>
</dbReference>
<dbReference type="InterPro" id="IPR012675">
    <property type="entry name" value="Beta-grasp_dom_sf"/>
</dbReference>
<evidence type="ECO:0000256" key="5">
    <source>
        <dbReference type="ARBA" id="ARBA00023014"/>
    </source>
</evidence>
<evidence type="ECO:0000313" key="9">
    <source>
        <dbReference type="Proteomes" id="UP000198688"/>
    </source>
</evidence>
<dbReference type="GO" id="GO:0009055">
    <property type="term" value="F:electron transfer activity"/>
    <property type="evidence" value="ECO:0007669"/>
    <property type="project" value="TreeGrafter"/>
</dbReference>
<dbReference type="Proteomes" id="UP000198688">
    <property type="component" value="Chromosome I"/>
</dbReference>
<dbReference type="PRINTS" id="PR00355">
    <property type="entry name" value="ADRENODOXIN"/>
</dbReference>
<dbReference type="GO" id="GO:0046872">
    <property type="term" value="F:metal ion binding"/>
    <property type="evidence" value="ECO:0007669"/>
    <property type="project" value="UniProtKB-KW"/>
</dbReference>
<evidence type="ECO:0000256" key="6">
    <source>
        <dbReference type="ARBA" id="ARBA00034078"/>
    </source>
</evidence>
<dbReference type="PANTHER" id="PTHR23426">
    <property type="entry name" value="FERREDOXIN/ADRENODOXIN"/>
    <property type="match status" value="1"/>
</dbReference>
<dbReference type="Gene3D" id="3.10.20.30">
    <property type="match status" value="1"/>
</dbReference>
<evidence type="ECO:0000256" key="3">
    <source>
        <dbReference type="ARBA" id="ARBA00022723"/>
    </source>
</evidence>
<comment type="similarity">
    <text evidence="1">Belongs to the adrenodoxin/putidaredoxin family.</text>
</comment>
<protein>
    <submittedName>
        <fullName evidence="8">Ferredoxin, 2Fe-2S</fullName>
    </submittedName>
</protein>
<evidence type="ECO:0000256" key="2">
    <source>
        <dbReference type="ARBA" id="ARBA00022714"/>
    </source>
</evidence>
<dbReference type="GO" id="GO:0140647">
    <property type="term" value="P:P450-containing electron transport chain"/>
    <property type="evidence" value="ECO:0007669"/>
    <property type="project" value="InterPro"/>
</dbReference>
<keyword evidence="2" id="KW-0001">2Fe-2S</keyword>
<reference evidence="8 9" key="1">
    <citation type="submission" date="2016-10" db="EMBL/GenBank/DDBJ databases">
        <authorList>
            <person name="de Groot N.N."/>
        </authorList>
    </citation>
    <scope>NUCLEOTIDE SEQUENCE [LARGE SCALE GENOMIC DNA]</scope>
    <source>
        <strain evidence="8 9">DSM 43941</strain>
    </source>
</reference>
<dbReference type="Pfam" id="PF00111">
    <property type="entry name" value="Fer2"/>
    <property type="match status" value="1"/>
</dbReference>
<dbReference type="InterPro" id="IPR001041">
    <property type="entry name" value="2Fe-2S_ferredoxin-type"/>
</dbReference>
<comment type="cofactor">
    <cofactor evidence="6">
        <name>[2Fe-2S] cluster</name>
        <dbReference type="ChEBI" id="CHEBI:190135"/>
    </cofactor>
</comment>
<gene>
    <name evidence="8" type="ORF">SAMN04489716_9140</name>
</gene>
<dbReference type="InterPro" id="IPR001055">
    <property type="entry name" value="Adrenodoxin-like"/>
</dbReference>
<dbReference type="STRING" id="113562.SAMN04489716_9140"/>
<evidence type="ECO:0000256" key="4">
    <source>
        <dbReference type="ARBA" id="ARBA00023004"/>
    </source>
</evidence>
<dbReference type="EMBL" id="LT629758">
    <property type="protein sequence ID" value="SDT80286.1"/>
    <property type="molecule type" value="Genomic_DNA"/>
</dbReference>
<dbReference type="GO" id="GO:0051537">
    <property type="term" value="F:2 iron, 2 sulfur cluster binding"/>
    <property type="evidence" value="ECO:0007669"/>
    <property type="project" value="UniProtKB-KW"/>
</dbReference>
<evidence type="ECO:0000256" key="1">
    <source>
        <dbReference type="ARBA" id="ARBA00010914"/>
    </source>
</evidence>
<keyword evidence="5" id="KW-0411">Iron-sulfur</keyword>
<dbReference type="GO" id="GO:0005829">
    <property type="term" value="C:cytosol"/>
    <property type="evidence" value="ECO:0007669"/>
    <property type="project" value="TreeGrafter"/>
</dbReference>
<evidence type="ECO:0000313" key="8">
    <source>
        <dbReference type="EMBL" id="SDT80286.1"/>
    </source>
</evidence>
<evidence type="ECO:0000259" key="7">
    <source>
        <dbReference type="PROSITE" id="PS51085"/>
    </source>
</evidence>
<keyword evidence="4" id="KW-0408">Iron</keyword>
<sequence>MSIEVTFIEADGRKITGQATAGQSLMRAAQELGVTGILAECGGMCACSTCHCYISAEWSARLDPLDDMEDGMLELAYDRTGESRLSCQITVTPELDGLIARLPERQA</sequence>
<organism evidence="8 9">
    <name type="scientific">Actinoplanes derwentensis</name>
    <dbReference type="NCBI Taxonomy" id="113562"/>
    <lineage>
        <taxon>Bacteria</taxon>
        <taxon>Bacillati</taxon>
        <taxon>Actinomycetota</taxon>
        <taxon>Actinomycetes</taxon>
        <taxon>Micromonosporales</taxon>
        <taxon>Micromonosporaceae</taxon>
        <taxon>Actinoplanes</taxon>
    </lineage>
</organism>
<keyword evidence="9" id="KW-1185">Reference proteome</keyword>
<dbReference type="SUPFAM" id="SSF54292">
    <property type="entry name" value="2Fe-2S ferredoxin-like"/>
    <property type="match status" value="1"/>
</dbReference>
<proteinExistence type="inferred from homology"/>
<dbReference type="AlphaFoldDB" id="A0A1H2DDF6"/>
<dbReference type="PROSITE" id="PS51085">
    <property type="entry name" value="2FE2S_FER_2"/>
    <property type="match status" value="1"/>
</dbReference>
<dbReference type="InterPro" id="IPR036010">
    <property type="entry name" value="2Fe-2S_ferredoxin-like_sf"/>
</dbReference>
<dbReference type="PANTHER" id="PTHR23426:SF65">
    <property type="entry name" value="FERREDOXIN-2, MITOCHONDRIAL"/>
    <property type="match status" value="1"/>
</dbReference>
<feature type="domain" description="2Fe-2S ferredoxin-type" evidence="7">
    <location>
        <begin position="3"/>
        <end position="106"/>
    </location>
</feature>
<name>A0A1H2DDF6_9ACTN</name>
<dbReference type="CDD" id="cd00207">
    <property type="entry name" value="fer2"/>
    <property type="match status" value="1"/>
</dbReference>